<name>A0ABQ5IYB2_9ASTR</name>
<reference evidence="1" key="2">
    <citation type="submission" date="2022-01" db="EMBL/GenBank/DDBJ databases">
        <authorList>
            <person name="Yamashiro T."/>
            <person name="Shiraishi A."/>
            <person name="Satake H."/>
            <person name="Nakayama K."/>
        </authorList>
    </citation>
    <scope>NUCLEOTIDE SEQUENCE</scope>
</reference>
<dbReference type="EMBL" id="BQNB010021327">
    <property type="protein sequence ID" value="GJU05220.1"/>
    <property type="molecule type" value="Genomic_DNA"/>
</dbReference>
<sequence length="99" mass="10918">MSLYGDGNRTIMKFIHELVECSTSPSDTNKDICPSGQDISPSNRRSGVVAGVIQFLTSGQSWLKQCSYRTSEAEPPSTYMRCMRWPPISGSITVRLSSP</sequence>
<accession>A0ABQ5IYB2</accession>
<evidence type="ECO:0000313" key="2">
    <source>
        <dbReference type="Proteomes" id="UP001151760"/>
    </source>
</evidence>
<comment type="caution">
    <text evidence="1">The sequence shown here is derived from an EMBL/GenBank/DDBJ whole genome shotgun (WGS) entry which is preliminary data.</text>
</comment>
<proteinExistence type="predicted"/>
<organism evidence="1 2">
    <name type="scientific">Tanacetum coccineum</name>
    <dbReference type="NCBI Taxonomy" id="301880"/>
    <lineage>
        <taxon>Eukaryota</taxon>
        <taxon>Viridiplantae</taxon>
        <taxon>Streptophyta</taxon>
        <taxon>Embryophyta</taxon>
        <taxon>Tracheophyta</taxon>
        <taxon>Spermatophyta</taxon>
        <taxon>Magnoliopsida</taxon>
        <taxon>eudicotyledons</taxon>
        <taxon>Gunneridae</taxon>
        <taxon>Pentapetalae</taxon>
        <taxon>asterids</taxon>
        <taxon>campanulids</taxon>
        <taxon>Asterales</taxon>
        <taxon>Asteraceae</taxon>
        <taxon>Asteroideae</taxon>
        <taxon>Anthemideae</taxon>
        <taxon>Anthemidinae</taxon>
        <taxon>Tanacetum</taxon>
    </lineage>
</organism>
<evidence type="ECO:0000313" key="1">
    <source>
        <dbReference type="EMBL" id="GJU05220.1"/>
    </source>
</evidence>
<reference evidence="1" key="1">
    <citation type="journal article" date="2022" name="Int. J. Mol. Sci.">
        <title>Draft Genome of Tanacetum Coccineum: Genomic Comparison of Closely Related Tanacetum-Family Plants.</title>
        <authorList>
            <person name="Yamashiro T."/>
            <person name="Shiraishi A."/>
            <person name="Nakayama K."/>
            <person name="Satake H."/>
        </authorList>
    </citation>
    <scope>NUCLEOTIDE SEQUENCE</scope>
</reference>
<gene>
    <name evidence="1" type="ORF">Tco_1121650</name>
</gene>
<protein>
    <submittedName>
        <fullName evidence="1">Uncharacterized protein</fullName>
    </submittedName>
</protein>
<keyword evidence="2" id="KW-1185">Reference proteome</keyword>
<dbReference type="Proteomes" id="UP001151760">
    <property type="component" value="Unassembled WGS sequence"/>
</dbReference>